<evidence type="ECO:0000256" key="1">
    <source>
        <dbReference type="ARBA" id="ARBA00000900"/>
    </source>
</evidence>
<dbReference type="GO" id="GO:0008270">
    <property type="term" value="F:zinc ion binding"/>
    <property type="evidence" value="ECO:0007669"/>
    <property type="project" value="UniProtKB-KW"/>
</dbReference>
<dbReference type="FunFam" id="3.30.40.10:FF:000022">
    <property type="entry name" value="E3 ubiquitin-protein ligase RING1-like"/>
    <property type="match status" value="1"/>
</dbReference>
<dbReference type="InterPro" id="IPR010543">
    <property type="entry name" value="DUF1117"/>
</dbReference>
<evidence type="ECO:0000256" key="8">
    <source>
        <dbReference type="PROSITE-ProRule" id="PRU00175"/>
    </source>
</evidence>
<evidence type="ECO:0000259" key="9">
    <source>
        <dbReference type="PROSITE" id="PS50089"/>
    </source>
</evidence>
<keyword evidence="4" id="KW-0479">Metal-binding</keyword>
<evidence type="ECO:0000256" key="3">
    <source>
        <dbReference type="ARBA" id="ARBA00022679"/>
    </source>
</evidence>
<comment type="catalytic activity">
    <reaction evidence="1">
        <text>S-ubiquitinyl-[E2 ubiquitin-conjugating enzyme]-L-cysteine + [acceptor protein]-L-lysine = [E2 ubiquitin-conjugating enzyme]-L-cysteine + N(6)-ubiquitinyl-[acceptor protein]-L-lysine.</text>
        <dbReference type="EC" id="2.3.2.27"/>
    </reaction>
</comment>
<dbReference type="PANTHER" id="PTHR15710:SF217">
    <property type="entry name" value="E3 UBIQUITIN-PROTEIN LIGASE RDUF2"/>
    <property type="match status" value="1"/>
</dbReference>
<evidence type="ECO:0000313" key="11">
    <source>
        <dbReference type="Proteomes" id="UP000245207"/>
    </source>
</evidence>
<evidence type="ECO:0000256" key="2">
    <source>
        <dbReference type="ARBA" id="ARBA00012483"/>
    </source>
</evidence>
<dbReference type="AlphaFoldDB" id="A0A2U1MZD3"/>
<dbReference type="Pfam" id="PF06547">
    <property type="entry name" value="DUF1117"/>
    <property type="match status" value="1"/>
</dbReference>
<dbReference type="Proteomes" id="UP000245207">
    <property type="component" value="Unassembled WGS sequence"/>
</dbReference>
<keyword evidence="5 8" id="KW-0863">Zinc-finger</keyword>
<dbReference type="PANTHER" id="PTHR15710">
    <property type="entry name" value="E3 UBIQUITIN-PROTEIN LIGASE PRAJA"/>
    <property type="match status" value="1"/>
</dbReference>
<dbReference type="OrthoDB" id="21204at2759"/>
<dbReference type="Gene3D" id="3.30.40.10">
    <property type="entry name" value="Zinc/RING finger domain, C3HC4 (zinc finger)"/>
    <property type="match status" value="1"/>
</dbReference>
<feature type="domain" description="RING-type" evidence="9">
    <location>
        <begin position="63"/>
        <end position="104"/>
    </location>
</feature>
<keyword evidence="11" id="KW-1185">Reference proteome</keyword>
<evidence type="ECO:0000313" key="10">
    <source>
        <dbReference type="EMBL" id="PWA66609.1"/>
    </source>
</evidence>
<dbReference type="Pfam" id="PF13639">
    <property type="entry name" value="zf-RING_2"/>
    <property type="match status" value="1"/>
</dbReference>
<dbReference type="SUPFAM" id="SSF57850">
    <property type="entry name" value="RING/U-box"/>
    <property type="match status" value="1"/>
</dbReference>
<reference evidence="10 11" key="1">
    <citation type="journal article" date="2018" name="Mol. Plant">
        <title>The genome of Artemisia annua provides insight into the evolution of Asteraceae family and artemisinin biosynthesis.</title>
        <authorList>
            <person name="Shen Q."/>
            <person name="Zhang L."/>
            <person name="Liao Z."/>
            <person name="Wang S."/>
            <person name="Yan T."/>
            <person name="Shi P."/>
            <person name="Liu M."/>
            <person name="Fu X."/>
            <person name="Pan Q."/>
            <person name="Wang Y."/>
            <person name="Lv Z."/>
            <person name="Lu X."/>
            <person name="Zhang F."/>
            <person name="Jiang W."/>
            <person name="Ma Y."/>
            <person name="Chen M."/>
            <person name="Hao X."/>
            <person name="Li L."/>
            <person name="Tang Y."/>
            <person name="Lv G."/>
            <person name="Zhou Y."/>
            <person name="Sun X."/>
            <person name="Brodelius P.E."/>
            <person name="Rose J.K.C."/>
            <person name="Tang K."/>
        </authorList>
    </citation>
    <scope>NUCLEOTIDE SEQUENCE [LARGE SCALE GENOMIC DNA]</scope>
    <source>
        <strain evidence="11">cv. Huhao1</strain>
        <tissue evidence="10">Leaf</tissue>
    </source>
</reference>
<gene>
    <name evidence="10" type="ORF">CTI12_AA325070</name>
</gene>
<dbReference type="InterPro" id="IPR013083">
    <property type="entry name" value="Znf_RING/FYVE/PHD"/>
</dbReference>
<evidence type="ECO:0000256" key="4">
    <source>
        <dbReference type="ARBA" id="ARBA00022723"/>
    </source>
</evidence>
<dbReference type="GO" id="GO:0061630">
    <property type="term" value="F:ubiquitin protein ligase activity"/>
    <property type="evidence" value="ECO:0007669"/>
    <property type="project" value="UniProtKB-EC"/>
</dbReference>
<name>A0A2U1MZD3_ARTAN</name>
<protein>
    <recommendedName>
        <fullName evidence="2">RING-type E3 ubiquitin transferase</fullName>
        <ecNumber evidence="2">2.3.2.27</ecNumber>
    </recommendedName>
</protein>
<organism evidence="10 11">
    <name type="scientific">Artemisia annua</name>
    <name type="common">Sweet wormwood</name>
    <dbReference type="NCBI Taxonomy" id="35608"/>
    <lineage>
        <taxon>Eukaryota</taxon>
        <taxon>Viridiplantae</taxon>
        <taxon>Streptophyta</taxon>
        <taxon>Embryophyta</taxon>
        <taxon>Tracheophyta</taxon>
        <taxon>Spermatophyta</taxon>
        <taxon>Magnoliopsida</taxon>
        <taxon>eudicotyledons</taxon>
        <taxon>Gunneridae</taxon>
        <taxon>Pentapetalae</taxon>
        <taxon>asterids</taxon>
        <taxon>campanulids</taxon>
        <taxon>Asterales</taxon>
        <taxon>Asteraceae</taxon>
        <taxon>Asteroideae</taxon>
        <taxon>Anthemideae</taxon>
        <taxon>Artemisiinae</taxon>
        <taxon>Artemisia</taxon>
    </lineage>
</organism>
<dbReference type="SMART" id="SM00184">
    <property type="entry name" value="RING"/>
    <property type="match status" value="1"/>
</dbReference>
<evidence type="ECO:0000256" key="5">
    <source>
        <dbReference type="ARBA" id="ARBA00022771"/>
    </source>
</evidence>
<accession>A0A2U1MZD3</accession>
<dbReference type="EMBL" id="PKPP01003995">
    <property type="protein sequence ID" value="PWA66609.1"/>
    <property type="molecule type" value="Genomic_DNA"/>
</dbReference>
<keyword evidence="3" id="KW-0808">Transferase</keyword>
<dbReference type="EC" id="2.3.2.27" evidence="2"/>
<keyword evidence="7" id="KW-0862">Zinc</keyword>
<dbReference type="GO" id="GO:0005737">
    <property type="term" value="C:cytoplasm"/>
    <property type="evidence" value="ECO:0007669"/>
    <property type="project" value="TreeGrafter"/>
</dbReference>
<dbReference type="CDD" id="cd16667">
    <property type="entry name" value="RING-H2_RNF126-like"/>
    <property type="match status" value="1"/>
</dbReference>
<proteinExistence type="predicted"/>
<dbReference type="GO" id="GO:0016567">
    <property type="term" value="P:protein ubiquitination"/>
    <property type="evidence" value="ECO:0007669"/>
    <property type="project" value="TreeGrafter"/>
</dbReference>
<evidence type="ECO:0000256" key="6">
    <source>
        <dbReference type="ARBA" id="ARBA00022786"/>
    </source>
</evidence>
<dbReference type="InterPro" id="IPR001841">
    <property type="entry name" value="Znf_RING"/>
</dbReference>
<dbReference type="PROSITE" id="PS50089">
    <property type="entry name" value="ZF_RING_2"/>
    <property type="match status" value="1"/>
</dbReference>
<comment type="caution">
    <text evidence="10">The sequence shown here is derived from an EMBL/GenBank/DDBJ whole genome shotgun (WGS) entry which is preliminary data.</text>
</comment>
<sequence length="246" mass="26817">MSEFLLGSGFDRFLDQLTQIEVNGLGLGLGVTDGNPPASKDAVAKMPNVVIEEKHVLTDDPHCAVCKDAFVLGTEVKEMPCQHLYHSECILPWLALRNSCPVCRHELPSDSRELDGGQVGGNGDEAVGLTIWRLPGGGFAVGRFAGGRRGIVVALKYSHSLPSRWDIIEVIPQQHELNTAWLCGGHGHPILNVGDLSVEASGCEKLDIKGRGMSKLRSRVEYLQTWFGLDKGTQGRARSHGYLFFD</sequence>
<evidence type="ECO:0000256" key="7">
    <source>
        <dbReference type="ARBA" id="ARBA00022833"/>
    </source>
</evidence>
<keyword evidence="6" id="KW-0833">Ubl conjugation pathway</keyword>